<dbReference type="EMBL" id="JBHTKL010000001">
    <property type="protein sequence ID" value="MFD1017755.1"/>
    <property type="molecule type" value="Genomic_DNA"/>
</dbReference>
<protein>
    <submittedName>
        <fullName evidence="2">DUF1878 family protein</fullName>
    </submittedName>
</protein>
<accession>A0ABW3KXS5</accession>
<organism evidence="2 3">
    <name type="scientific">Thalassobacillus hwangdonensis</name>
    <dbReference type="NCBI Taxonomy" id="546108"/>
    <lineage>
        <taxon>Bacteria</taxon>
        <taxon>Bacillati</taxon>
        <taxon>Bacillota</taxon>
        <taxon>Bacilli</taxon>
        <taxon>Bacillales</taxon>
        <taxon>Bacillaceae</taxon>
        <taxon>Thalassobacillus</taxon>
    </lineage>
</organism>
<keyword evidence="1" id="KW-0175">Coiled coil</keyword>
<dbReference type="Proteomes" id="UP001596990">
    <property type="component" value="Unassembled WGS sequence"/>
</dbReference>
<keyword evidence="3" id="KW-1185">Reference proteome</keyword>
<dbReference type="InterPro" id="IPR035945">
    <property type="entry name" value="YhaI-like_sf"/>
</dbReference>
<dbReference type="Pfam" id="PF08963">
    <property type="entry name" value="DUF1878"/>
    <property type="match status" value="1"/>
</dbReference>
<name>A0ABW3KXS5_9BACI</name>
<dbReference type="RefSeq" id="WP_386055737.1">
    <property type="nucleotide sequence ID" value="NZ_JBHTKL010000001.1"/>
</dbReference>
<feature type="coiled-coil region" evidence="1">
    <location>
        <begin position="35"/>
        <end position="62"/>
    </location>
</feature>
<dbReference type="InterPro" id="IPR015058">
    <property type="entry name" value="DUF1878"/>
</dbReference>
<evidence type="ECO:0000313" key="3">
    <source>
        <dbReference type="Proteomes" id="UP001596990"/>
    </source>
</evidence>
<dbReference type="SUPFAM" id="SSF109915">
    <property type="entry name" value="Hypothetical protein YhaI"/>
    <property type="match status" value="1"/>
</dbReference>
<evidence type="ECO:0000256" key="1">
    <source>
        <dbReference type="SAM" id="Coils"/>
    </source>
</evidence>
<proteinExistence type="predicted"/>
<dbReference type="Gene3D" id="1.10.3750.10">
    <property type="entry name" value="YhaI-like"/>
    <property type="match status" value="1"/>
</dbReference>
<reference evidence="3" key="1">
    <citation type="journal article" date="2019" name="Int. J. Syst. Evol. Microbiol.">
        <title>The Global Catalogue of Microorganisms (GCM) 10K type strain sequencing project: providing services to taxonomists for standard genome sequencing and annotation.</title>
        <authorList>
            <consortium name="The Broad Institute Genomics Platform"/>
            <consortium name="The Broad Institute Genome Sequencing Center for Infectious Disease"/>
            <person name="Wu L."/>
            <person name="Ma J."/>
        </authorList>
    </citation>
    <scope>NUCLEOTIDE SEQUENCE [LARGE SCALE GENOMIC DNA]</scope>
    <source>
        <strain evidence="3">CCUG 56607</strain>
    </source>
</reference>
<sequence>MEGENRCQRLEFQLKLLLEMEEVDHYPFIKMIIEKRLTEDEYEEVVELLEELQQKFEAQKDEGMVHHYGLIIQFAGMLTPKLVPDEVMDALIKEGRFLALMEAFQKIKKG</sequence>
<gene>
    <name evidence="2" type="ORF">ACFQ2J_00975</name>
</gene>
<comment type="caution">
    <text evidence="2">The sequence shown here is derived from an EMBL/GenBank/DDBJ whole genome shotgun (WGS) entry which is preliminary data.</text>
</comment>
<evidence type="ECO:0000313" key="2">
    <source>
        <dbReference type="EMBL" id="MFD1017755.1"/>
    </source>
</evidence>